<dbReference type="AlphaFoldDB" id="A0A1G7BGK9"/>
<sequence length="436" mass="49283">MQFTHDQILKLAPDDASVKAGKALATSSKWIVAAFNEKALWGDCQGSGKTPYKTIIDLSNLAFKCSCPSRKFPCKHGLGLLFLYASHPSVFSGEKDLVPYVAEWINKRAAKQEEKKPNEDTVVDEKAQQKRVEARAKKVDLGVEELRLWIKDLVRTGIMRIPQNAYDFNKNIAARMVDAQAGGLANNLKRLSSINFYQDGWQKTLIKSLSKTYLLTEAYKNQELLSNELKQEVRSLIGWNTPKEQVLATTGVTDDWFVLSIDITEDNNLRTEKIWMYGKGTKRYALIINFYTAVQVNTNNIVSGNVICAELVFYPSPSPLRALFKGEVQKENSQLLPETQNHIADLFSHVSGLLTVNPFVEEIPFLLSSIKVVFENEAWLLVDADQKTILLSNLEDECWLILSITKGKSFVCFGIYQNEQFNVSSLFINAKYYPVK</sequence>
<evidence type="ECO:0000313" key="3">
    <source>
        <dbReference type="EMBL" id="SDE25576.1"/>
    </source>
</evidence>
<dbReference type="Proteomes" id="UP000199455">
    <property type="component" value="Unassembled WGS sequence"/>
</dbReference>
<keyword evidence="1" id="KW-0863">Zinc-finger</keyword>
<dbReference type="Pfam" id="PF04434">
    <property type="entry name" value="SWIM"/>
    <property type="match status" value="1"/>
</dbReference>
<dbReference type="EMBL" id="FMZH01000015">
    <property type="protein sequence ID" value="SDE25576.1"/>
    <property type="molecule type" value="Genomic_DNA"/>
</dbReference>
<dbReference type="STRING" id="390242.SAMN04488024_11513"/>
<keyword evidence="4" id="KW-1185">Reference proteome</keyword>
<reference evidence="4" key="1">
    <citation type="submission" date="2016-10" db="EMBL/GenBank/DDBJ databases">
        <authorList>
            <person name="Varghese N."/>
            <person name="Submissions S."/>
        </authorList>
    </citation>
    <scope>NUCLEOTIDE SEQUENCE [LARGE SCALE GENOMIC DNA]</scope>
    <source>
        <strain evidence="4">DSM 18609</strain>
    </source>
</reference>
<proteinExistence type="predicted"/>
<dbReference type="RefSeq" id="WP_090772534.1">
    <property type="nucleotide sequence ID" value="NZ_FMZH01000015.1"/>
</dbReference>
<dbReference type="InterPro" id="IPR007527">
    <property type="entry name" value="Znf_SWIM"/>
</dbReference>
<feature type="domain" description="SWIM-type" evidence="2">
    <location>
        <begin position="52"/>
        <end position="85"/>
    </location>
</feature>
<dbReference type="PROSITE" id="PS50966">
    <property type="entry name" value="ZF_SWIM"/>
    <property type="match status" value="1"/>
</dbReference>
<protein>
    <submittedName>
        <fullName evidence="3">SWIM zinc finger</fullName>
    </submittedName>
</protein>
<dbReference type="GO" id="GO:0008270">
    <property type="term" value="F:zinc ion binding"/>
    <property type="evidence" value="ECO:0007669"/>
    <property type="project" value="UniProtKB-KW"/>
</dbReference>
<accession>A0A1G7BGK9</accession>
<organism evidence="3 4">
    <name type="scientific">Pedobacter soli</name>
    <dbReference type="NCBI Taxonomy" id="390242"/>
    <lineage>
        <taxon>Bacteria</taxon>
        <taxon>Pseudomonadati</taxon>
        <taxon>Bacteroidota</taxon>
        <taxon>Sphingobacteriia</taxon>
        <taxon>Sphingobacteriales</taxon>
        <taxon>Sphingobacteriaceae</taxon>
        <taxon>Pedobacter</taxon>
    </lineage>
</organism>
<evidence type="ECO:0000313" key="4">
    <source>
        <dbReference type="Proteomes" id="UP000199455"/>
    </source>
</evidence>
<gene>
    <name evidence="3" type="ORF">SAMN04488024_11513</name>
</gene>
<name>A0A1G7BGK9_9SPHI</name>
<keyword evidence="1" id="KW-0479">Metal-binding</keyword>
<evidence type="ECO:0000256" key="1">
    <source>
        <dbReference type="PROSITE-ProRule" id="PRU00325"/>
    </source>
</evidence>
<evidence type="ECO:0000259" key="2">
    <source>
        <dbReference type="PROSITE" id="PS50966"/>
    </source>
</evidence>
<keyword evidence="1" id="KW-0862">Zinc</keyword>